<protein>
    <recommendedName>
        <fullName evidence="3">Sperm-tail PG-rich repeat-containing protein 2</fullName>
    </recommendedName>
</protein>
<evidence type="ECO:0000313" key="2">
    <source>
        <dbReference type="EMBL" id="JAT08996.1"/>
    </source>
</evidence>
<feature type="compositionally biased region" description="Polar residues" evidence="1">
    <location>
        <begin position="389"/>
        <end position="429"/>
    </location>
</feature>
<accession>A0A1B6KC36</accession>
<organism evidence="2">
    <name type="scientific">Graphocephala atropunctata</name>
    <dbReference type="NCBI Taxonomy" id="36148"/>
    <lineage>
        <taxon>Eukaryota</taxon>
        <taxon>Metazoa</taxon>
        <taxon>Ecdysozoa</taxon>
        <taxon>Arthropoda</taxon>
        <taxon>Hexapoda</taxon>
        <taxon>Insecta</taxon>
        <taxon>Pterygota</taxon>
        <taxon>Neoptera</taxon>
        <taxon>Paraneoptera</taxon>
        <taxon>Hemiptera</taxon>
        <taxon>Auchenorrhyncha</taxon>
        <taxon>Membracoidea</taxon>
        <taxon>Cicadellidae</taxon>
        <taxon>Cicadellinae</taxon>
        <taxon>Cicadellini</taxon>
        <taxon>Graphocephala</taxon>
    </lineage>
</organism>
<name>A0A1B6KC36_9HEMI</name>
<dbReference type="Pfam" id="PF07004">
    <property type="entry name" value="SHIPPO-rpt"/>
    <property type="match status" value="2"/>
</dbReference>
<reference evidence="2" key="1">
    <citation type="submission" date="2015-11" db="EMBL/GenBank/DDBJ databases">
        <title>De novo transcriptome assembly of four potential Pierce s Disease insect vectors from Arizona vineyards.</title>
        <authorList>
            <person name="Tassone E.E."/>
        </authorList>
    </citation>
    <scope>NUCLEOTIDE SEQUENCE</scope>
</reference>
<proteinExistence type="predicted"/>
<evidence type="ECO:0008006" key="3">
    <source>
        <dbReference type="Google" id="ProtNLM"/>
    </source>
</evidence>
<sequence length="532" mass="59460">MYDRAPRFKALHTATPARVGPATYSLVDIFDNRILGNSAPFNSTQIRTSAFENKNVARLPGPNKYRICFRKNRIVGGTSMQNRAARFKPKTSITIRGPSSAHLRYRLPGKLHTGVPPRNTTTKVSTIPEKGAEGYDVTSEGLVKVYHPPENRKIGPAEYYNPEGHQNYTTLQYQGNFWSLRTAHRFRYKESEGPGPGNYSVGQTNVCPWQQYQQMLQSEIKAQAPLMRTNDLLQQKLCREGLPGPATYSPFDPNSKKCDWGKSGTFGSSQRQDLYKKTEGPGPADYTDLRTTKSKVTSLSQAPFNVDAIRFPVLRSKSLPGPGDYTPKNTMWNDLQKRVHSKYSKWNAPFDSSSHRTTSLAKPGSCFIPSPDFYFPQILKKGDKKESSMFASGTTRDPSKRAQTSPGPAVYSSTEPFKTTSTQKSHLNNTKSAFLTSSHRLEPLKISCSPASTTYNLPLSTLNDKGCSIGAIQHRQVRDVTPGPPHYTVHPKYTKSTVFDTHNVTLQPQEKKIPNLLRVNMTKILRSFVTKG</sequence>
<gene>
    <name evidence="2" type="ORF">g.12435</name>
</gene>
<dbReference type="EMBL" id="GEBQ01030981">
    <property type="protein sequence ID" value="JAT08996.1"/>
    <property type="molecule type" value="Transcribed_RNA"/>
</dbReference>
<feature type="region of interest" description="Disordered" evidence="1">
    <location>
        <begin position="385"/>
        <end position="429"/>
    </location>
</feature>
<dbReference type="InterPro" id="IPR010736">
    <property type="entry name" value="SHIPPO-rpt"/>
</dbReference>
<evidence type="ECO:0000256" key="1">
    <source>
        <dbReference type="SAM" id="MobiDB-lite"/>
    </source>
</evidence>
<dbReference type="AlphaFoldDB" id="A0A1B6KC36"/>
<feature type="region of interest" description="Disordered" evidence="1">
    <location>
        <begin position="262"/>
        <end position="289"/>
    </location>
</feature>